<dbReference type="InterPro" id="IPR013099">
    <property type="entry name" value="K_chnl_dom"/>
</dbReference>
<sequence length="312" mass="34745">MAMDTAVDQVATHLDAKIEKWIDRVSLFVLSSCLSELFLQLIESKGKSFSFSKALVGLFALIVLAPAILAVFSSDSRKGSFLSTKSNFWNIMATLTAFLLLSLCGPFILPPSIGCVLFAGAVSLFWLSKYNLKNVYIYGLWAVTFIFTLYTLLVWDMAGAQVAKNWIAAKQFEVLSGFFRLILPFFGGIAFGLVFWGVPKALIFIHDRTMQYCEVLSEIAALSFAFVIMTINFANIHLLVFMWQGYGAYKYDEILTFSDFIYFSTIVGRAVGFGDIVPGTPTAKWLVILNSAVFALIPVSAFLKCMKKKDKK</sequence>
<feature type="transmembrane region" description="Helical" evidence="1">
    <location>
        <begin position="285"/>
        <end position="303"/>
    </location>
</feature>
<protein>
    <submittedName>
        <fullName evidence="3">Ion transport 2 domain protein</fullName>
    </submittedName>
</protein>
<name>B8FF10_DESAL</name>
<evidence type="ECO:0000313" key="4">
    <source>
        <dbReference type="Proteomes" id="UP000000739"/>
    </source>
</evidence>
<feature type="transmembrane region" description="Helical" evidence="1">
    <location>
        <begin position="219"/>
        <end position="243"/>
    </location>
</feature>
<dbReference type="Gene3D" id="1.10.287.70">
    <property type="match status" value="1"/>
</dbReference>
<feature type="transmembrane region" description="Helical" evidence="1">
    <location>
        <begin position="178"/>
        <end position="198"/>
    </location>
</feature>
<organism evidence="3 4">
    <name type="scientific">Desulfatibacillum aliphaticivorans</name>
    <dbReference type="NCBI Taxonomy" id="218208"/>
    <lineage>
        <taxon>Bacteria</taxon>
        <taxon>Pseudomonadati</taxon>
        <taxon>Thermodesulfobacteriota</taxon>
        <taxon>Desulfobacteria</taxon>
        <taxon>Desulfobacterales</taxon>
        <taxon>Desulfatibacillaceae</taxon>
        <taxon>Desulfatibacillum</taxon>
    </lineage>
</organism>
<keyword evidence="1" id="KW-0812">Transmembrane</keyword>
<proteinExistence type="predicted"/>
<dbReference type="HOGENOM" id="CLU_890595_0_0_7"/>
<feature type="transmembrane region" description="Helical" evidence="1">
    <location>
        <begin position="109"/>
        <end position="128"/>
    </location>
</feature>
<dbReference type="Proteomes" id="UP000000739">
    <property type="component" value="Chromosome"/>
</dbReference>
<evidence type="ECO:0000259" key="2">
    <source>
        <dbReference type="Pfam" id="PF07885"/>
    </source>
</evidence>
<dbReference type="EMBL" id="CP001322">
    <property type="protein sequence ID" value="ACL03827.1"/>
    <property type="molecule type" value="Genomic_DNA"/>
</dbReference>
<evidence type="ECO:0000313" key="3">
    <source>
        <dbReference type="EMBL" id="ACL03827.1"/>
    </source>
</evidence>
<evidence type="ECO:0000256" key="1">
    <source>
        <dbReference type="SAM" id="Phobius"/>
    </source>
</evidence>
<dbReference type="RefSeq" id="WP_015946904.1">
    <property type="nucleotide sequence ID" value="NC_011768.1"/>
</dbReference>
<dbReference type="AlphaFoldDB" id="B8FF10"/>
<keyword evidence="4" id="KW-1185">Reference proteome</keyword>
<dbReference type="Pfam" id="PF07885">
    <property type="entry name" value="Ion_trans_2"/>
    <property type="match status" value="1"/>
</dbReference>
<feature type="transmembrane region" description="Helical" evidence="1">
    <location>
        <begin position="135"/>
        <end position="158"/>
    </location>
</feature>
<reference evidence="3 4" key="1">
    <citation type="journal article" date="2012" name="Environ. Microbiol.">
        <title>The genome sequence of Desulfatibacillum alkenivorans AK-01: a blueprint for anaerobic alkane oxidation.</title>
        <authorList>
            <person name="Callaghan A.V."/>
            <person name="Morris B.E."/>
            <person name="Pereira I.A."/>
            <person name="McInerney M.J."/>
            <person name="Austin R.N."/>
            <person name="Groves J.T."/>
            <person name="Kukor J.J."/>
            <person name="Suflita J.M."/>
            <person name="Young L.Y."/>
            <person name="Zylstra G.J."/>
            <person name="Wawrik B."/>
        </authorList>
    </citation>
    <scope>NUCLEOTIDE SEQUENCE [LARGE SCALE GENOMIC DNA]</scope>
    <source>
        <strain evidence="3 4">AK-01</strain>
    </source>
</reference>
<feature type="transmembrane region" description="Helical" evidence="1">
    <location>
        <begin position="54"/>
        <end position="74"/>
    </location>
</feature>
<keyword evidence="1" id="KW-0472">Membrane</keyword>
<feature type="domain" description="Potassium channel" evidence="2">
    <location>
        <begin position="237"/>
        <end position="297"/>
    </location>
</feature>
<accession>B8FF10</accession>
<keyword evidence="1" id="KW-1133">Transmembrane helix</keyword>
<dbReference type="KEGG" id="dal:Dalk_2133"/>
<dbReference type="SUPFAM" id="SSF81324">
    <property type="entry name" value="Voltage-gated potassium channels"/>
    <property type="match status" value="1"/>
</dbReference>
<gene>
    <name evidence="3" type="ordered locus">Dalk_2133</name>
</gene>